<feature type="coiled-coil region" evidence="1">
    <location>
        <begin position="264"/>
        <end position="291"/>
    </location>
</feature>
<name>A0A8T0AN01_SILME</name>
<sequence>MMFPTFDIPLRPLLYAAEIAAAAAGVYFLFKKRRYRVLQMGSGVGAVRALDPGLMCDTDEGRDAQRCSAEPEVLEQMELLLSSVQQLTKEVLEIRSTAEQINSERQREQEAYRILRAEYDEMRKALKNEDDPGLPGQSQDVQLEDKILDLGSQLNKDHEHEKNLHEQLIGTYGSEEISLLRKLDPITAVAAKTQQRSNEETEIVLRTRHSNARLSDILKEHRLSCKQPKNQQNSALKTIEEQKLDYDQICLREQELFEGHNILKEKHSELLKKYEQEHETHNNLKLQCEQMMKKDADKKNLLMMEKENLDLKGQVGKLVEKVWRMEVMLSRTDEVCRAMKKERERLREAHHISNFVYKKSMKQCDDLLREIENKCWARSTLKEQDNKMMEVLKQCNKSQNMDHLSQEFKELTAGGGV</sequence>
<evidence type="ECO:0000313" key="4">
    <source>
        <dbReference type="Proteomes" id="UP000606274"/>
    </source>
</evidence>
<dbReference type="Gene3D" id="1.20.5.4090">
    <property type="match status" value="2"/>
</dbReference>
<dbReference type="EMBL" id="JABFDY010000018">
    <property type="protein sequence ID" value="KAF7694312.1"/>
    <property type="molecule type" value="Genomic_DNA"/>
</dbReference>
<evidence type="ECO:0000256" key="1">
    <source>
        <dbReference type="SAM" id="Coils"/>
    </source>
</evidence>
<feature type="transmembrane region" description="Helical" evidence="2">
    <location>
        <begin position="12"/>
        <end position="30"/>
    </location>
</feature>
<keyword evidence="2" id="KW-0472">Membrane</keyword>
<keyword evidence="4" id="KW-1185">Reference proteome</keyword>
<dbReference type="AlphaFoldDB" id="A0A8T0AN01"/>
<reference evidence="3" key="1">
    <citation type="submission" date="2020-08" db="EMBL/GenBank/DDBJ databases">
        <title>Chromosome-level assembly of Southern catfish (Silurus meridionalis) provides insights into visual adaptation to the nocturnal and benthic lifestyles.</title>
        <authorList>
            <person name="Zhang Y."/>
            <person name="Wang D."/>
            <person name="Peng Z."/>
        </authorList>
    </citation>
    <scope>NUCLEOTIDE SEQUENCE</scope>
    <source>
        <strain evidence="3">SWU-2019-XX</strain>
        <tissue evidence="3">Muscle</tissue>
    </source>
</reference>
<evidence type="ECO:0000313" key="3">
    <source>
        <dbReference type="EMBL" id="KAF7694312.1"/>
    </source>
</evidence>
<keyword evidence="2" id="KW-1133">Transmembrane helix</keyword>
<protein>
    <submittedName>
        <fullName evidence="3">Uncharacterized protein</fullName>
    </submittedName>
</protein>
<evidence type="ECO:0000256" key="2">
    <source>
        <dbReference type="SAM" id="Phobius"/>
    </source>
</evidence>
<accession>A0A8T0AN01</accession>
<proteinExistence type="predicted"/>
<keyword evidence="2" id="KW-0812">Transmembrane</keyword>
<gene>
    <name evidence="3" type="ORF">HF521_008065</name>
</gene>
<keyword evidence="1" id="KW-0175">Coiled coil</keyword>
<organism evidence="3 4">
    <name type="scientific">Silurus meridionalis</name>
    <name type="common">Southern catfish</name>
    <name type="synonym">Silurus soldatovi meridionalis</name>
    <dbReference type="NCBI Taxonomy" id="175797"/>
    <lineage>
        <taxon>Eukaryota</taxon>
        <taxon>Metazoa</taxon>
        <taxon>Chordata</taxon>
        <taxon>Craniata</taxon>
        <taxon>Vertebrata</taxon>
        <taxon>Euteleostomi</taxon>
        <taxon>Actinopterygii</taxon>
        <taxon>Neopterygii</taxon>
        <taxon>Teleostei</taxon>
        <taxon>Ostariophysi</taxon>
        <taxon>Siluriformes</taxon>
        <taxon>Siluridae</taxon>
        <taxon>Silurus</taxon>
    </lineage>
</organism>
<dbReference type="Proteomes" id="UP000606274">
    <property type="component" value="Unassembled WGS sequence"/>
</dbReference>
<feature type="coiled-coil region" evidence="1">
    <location>
        <begin position="84"/>
        <end position="125"/>
    </location>
</feature>
<comment type="caution">
    <text evidence="3">The sequence shown here is derived from an EMBL/GenBank/DDBJ whole genome shotgun (WGS) entry which is preliminary data.</text>
</comment>